<keyword evidence="4 11" id="KW-0808">Transferase</keyword>
<comment type="cofactor">
    <cofactor evidence="1 7 9">
        <name>pyridoxal 5'-phosphate</name>
        <dbReference type="ChEBI" id="CHEBI:597326"/>
    </cofactor>
</comment>
<comment type="similarity">
    <text evidence="2 8">Belongs to the class-V pyridoxal-phosphate-dependent aminotransferase family.</text>
</comment>
<dbReference type="FunFam" id="3.40.640.10:FF:000027">
    <property type="entry name" value="Serine--pyruvate aminotransferase, mitochondrial"/>
    <property type="match status" value="1"/>
</dbReference>
<dbReference type="EMBL" id="CP054698">
    <property type="protein sequence ID" value="QMS92015.1"/>
    <property type="molecule type" value="Genomic_DNA"/>
</dbReference>
<feature type="modified residue" description="N6-(pyridoxal phosphate)lysine" evidence="7">
    <location>
        <position position="209"/>
    </location>
</feature>
<evidence type="ECO:0000256" key="2">
    <source>
        <dbReference type="ARBA" id="ARBA00009236"/>
    </source>
</evidence>
<evidence type="ECO:0000256" key="6">
    <source>
        <dbReference type="PIRSR" id="PIRSR000524-1"/>
    </source>
</evidence>
<dbReference type="AlphaFoldDB" id="A0A7D7QBE2"/>
<protein>
    <submittedName>
        <fullName evidence="11">Alanine--glyoxylate aminotransferase family protein</fullName>
    </submittedName>
</protein>
<evidence type="ECO:0000256" key="9">
    <source>
        <dbReference type="RuleBase" id="RU004504"/>
    </source>
</evidence>
<dbReference type="PROSITE" id="PS00595">
    <property type="entry name" value="AA_TRANSFER_CLASS_5"/>
    <property type="match status" value="1"/>
</dbReference>
<dbReference type="PANTHER" id="PTHR21152:SF40">
    <property type="entry name" value="ALANINE--GLYOXYLATE AMINOTRANSFERASE"/>
    <property type="match status" value="1"/>
</dbReference>
<feature type="domain" description="Aminotransferase class V" evidence="10">
    <location>
        <begin position="43"/>
        <end position="347"/>
    </location>
</feature>
<proteinExistence type="inferred from homology"/>
<dbReference type="Pfam" id="PF00266">
    <property type="entry name" value="Aminotran_5"/>
    <property type="match status" value="1"/>
</dbReference>
<keyword evidence="12" id="KW-1185">Reference proteome</keyword>
<dbReference type="Proteomes" id="UP000514713">
    <property type="component" value="Chromosome"/>
</dbReference>
<evidence type="ECO:0000256" key="1">
    <source>
        <dbReference type="ARBA" id="ARBA00001933"/>
    </source>
</evidence>
<dbReference type="InterPro" id="IPR015421">
    <property type="entry name" value="PyrdxlP-dep_Trfase_major"/>
</dbReference>
<dbReference type="InterPro" id="IPR020578">
    <property type="entry name" value="Aminotrans_V_PyrdxlP_BS"/>
</dbReference>
<dbReference type="PIRSF" id="PIRSF000524">
    <property type="entry name" value="SPT"/>
    <property type="match status" value="1"/>
</dbReference>
<evidence type="ECO:0000256" key="5">
    <source>
        <dbReference type="ARBA" id="ARBA00022898"/>
    </source>
</evidence>
<evidence type="ECO:0000256" key="4">
    <source>
        <dbReference type="ARBA" id="ARBA00022679"/>
    </source>
</evidence>
<dbReference type="SUPFAM" id="SSF53383">
    <property type="entry name" value="PLP-dependent transferases"/>
    <property type="match status" value="1"/>
</dbReference>
<dbReference type="PANTHER" id="PTHR21152">
    <property type="entry name" value="AMINOTRANSFERASE CLASS V"/>
    <property type="match status" value="1"/>
</dbReference>
<keyword evidence="3 11" id="KW-0032">Aminotransferase</keyword>
<gene>
    <name evidence="11" type="ORF">HUN01_32075</name>
</gene>
<evidence type="ECO:0000256" key="8">
    <source>
        <dbReference type="RuleBase" id="RU004075"/>
    </source>
</evidence>
<dbReference type="Gene3D" id="3.90.1150.10">
    <property type="entry name" value="Aspartate Aminotransferase, domain 1"/>
    <property type="match status" value="1"/>
</dbReference>
<dbReference type="GO" id="GO:0004760">
    <property type="term" value="F:L-serine-pyruvate transaminase activity"/>
    <property type="evidence" value="ECO:0007669"/>
    <property type="project" value="TreeGrafter"/>
</dbReference>
<evidence type="ECO:0000313" key="12">
    <source>
        <dbReference type="Proteomes" id="UP000514713"/>
    </source>
</evidence>
<organism evidence="11 12">
    <name type="scientific">Nostoc edaphicum CCNP1411</name>
    <dbReference type="NCBI Taxonomy" id="1472755"/>
    <lineage>
        <taxon>Bacteria</taxon>
        <taxon>Bacillati</taxon>
        <taxon>Cyanobacteriota</taxon>
        <taxon>Cyanophyceae</taxon>
        <taxon>Nostocales</taxon>
        <taxon>Nostocaceae</taxon>
        <taxon>Nostoc</taxon>
    </lineage>
</organism>
<accession>A0A7D7QBE2</accession>
<dbReference type="InterPro" id="IPR015422">
    <property type="entry name" value="PyrdxlP-dep_Trfase_small"/>
</dbReference>
<dbReference type="Gene3D" id="3.40.640.10">
    <property type="entry name" value="Type I PLP-dependent aspartate aminotransferase-like (Major domain)"/>
    <property type="match status" value="1"/>
</dbReference>
<sequence>MTQTISINDSGHLQLKPLEIPSRLLLGPGPSNAHPTVLQAMNTSPVGHLDPAFLALMDEIQSLLRYVWQTENSLTIAVSGTGTAAMEATIANAVEPGDVVLIGVAGYFGNRLVDMAGRYGADVQTITKPWGQVFNLDELQTALKTHRPAILALVHAETSTGARQPLEGVADLCREFGTLLLIDTVTSLGGVPLFLDAWGVDLAYSCSQKGLGCPPGASPFTMSARAVEKLQQRPTKVANWYLDMLLLGKYWGTERTYHHTAPINLYYALREALRLLAEEGLANSWQRHQKNVEYLWEGLESLGLSMHVEQEYRLPTLTTVCIPAGVDGKAIARQLLNEHNIEIGGGLGELAGKVWRVGLMGFNSRKESVDQLLAALRQVLPK</sequence>
<name>A0A7D7QBE2_9NOSO</name>
<keyword evidence="5 7" id="KW-0663">Pyridoxal phosphate</keyword>
<evidence type="ECO:0000256" key="3">
    <source>
        <dbReference type="ARBA" id="ARBA00022576"/>
    </source>
</evidence>
<evidence type="ECO:0000259" key="10">
    <source>
        <dbReference type="Pfam" id="PF00266"/>
    </source>
</evidence>
<feature type="binding site" evidence="6">
    <location>
        <position position="356"/>
    </location>
    <ligand>
        <name>substrate</name>
    </ligand>
</feature>
<dbReference type="GO" id="GO:0019265">
    <property type="term" value="P:glycine biosynthetic process, by transamination of glyoxylate"/>
    <property type="evidence" value="ECO:0007669"/>
    <property type="project" value="TreeGrafter"/>
</dbReference>
<reference evidence="12" key="1">
    <citation type="submission" date="2020-06" db="EMBL/GenBank/DDBJ databases">
        <title>Nostoc edaphicum CCNP1411 genome.</title>
        <authorList>
            <person name="Fidor A."/>
            <person name="Grabski M."/>
            <person name="Gawor J."/>
            <person name="Gromadka R."/>
            <person name="Wegrzyn G."/>
            <person name="Mazur-Marzec H."/>
        </authorList>
    </citation>
    <scope>NUCLEOTIDE SEQUENCE [LARGE SCALE GENOMIC DNA]</scope>
    <source>
        <strain evidence="12">CCNP1411</strain>
    </source>
</reference>
<dbReference type="InterPro" id="IPR000192">
    <property type="entry name" value="Aminotrans_V_dom"/>
</dbReference>
<dbReference type="KEGG" id="ned:HUN01_32075"/>
<dbReference type="GO" id="GO:0008453">
    <property type="term" value="F:alanine-glyoxylate transaminase activity"/>
    <property type="evidence" value="ECO:0007669"/>
    <property type="project" value="TreeGrafter"/>
</dbReference>
<evidence type="ECO:0000313" key="11">
    <source>
        <dbReference type="EMBL" id="QMS92015.1"/>
    </source>
</evidence>
<dbReference type="FunFam" id="3.90.1150.10:FF:000039">
    <property type="entry name" value="Serine--pyruvate aminotransferase"/>
    <property type="match status" value="1"/>
</dbReference>
<dbReference type="InterPro" id="IPR024169">
    <property type="entry name" value="SP_NH2Trfase/AEP_transaminase"/>
</dbReference>
<dbReference type="CDD" id="cd06451">
    <property type="entry name" value="AGAT_like"/>
    <property type="match status" value="1"/>
</dbReference>
<dbReference type="InterPro" id="IPR015424">
    <property type="entry name" value="PyrdxlP-dep_Trfase"/>
</dbReference>
<evidence type="ECO:0000256" key="7">
    <source>
        <dbReference type="PIRSR" id="PIRSR000524-50"/>
    </source>
</evidence>
<dbReference type="RefSeq" id="WP_181929551.1">
    <property type="nucleotide sequence ID" value="NZ_CP054698.1"/>
</dbReference>